<dbReference type="GO" id="GO:0020037">
    <property type="term" value="F:heme binding"/>
    <property type="evidence" value="ECO:0007669"/>
    <property type="project" value="InterPro"/>
</dbReference>
<dbReference type="VEuPathDB" id="VectorBase:LDEU011927"/>
<dbReference type="AlphaFoldDB" id="A0A443RXM7"/>
<evidence type="ECO:0000313" key="2">
    <source>
        <dbReference type="Proteomes" id="UP000288716"/>
    </source>
</evidence>
<keyword evidence="2" id="KW-1185">Reference proteome</keyword>
<dbReference type="PROSITE" id="PS50292">
    <property type="entry name" value="PEROXIDASE_3"/>
    <property type="match status" value="1"/>
</dbReference>
<sequence>MSPHRPQNYRTPFIDAGFIYGTNKEQNDAVRLRKNGLLKTEFKKNGRSEFMIDDGVNDIALCGYNSPCLHFGDLSGTFILIK</sequence>
<reference evidence="1 2" key="1">
    <citation type="journal article" date="2018" name="Gigascience">
        <title>Genomes of trombidid mites reveal novel predicted allergens and laterally-transferred genes associated with secondary metabolism.</title>
        <authorList>
            <person name="Dong X."/>
            <person name="Chaisiri K."/>
            <person name="Xia D."/>
            <person name="Armstrong S.D."/>
            <person name="Fang Y."/>
            <person name="Donnelly M.J."/>
            <person name="Kadowaki T."/>
            <person name="McGarry J.W."/>
            <person name="Darby A.C."/>
            <person name="Makepeace B.L."/>
        </authorList>
    </citation>
    <scope>NUCLEOTIDE SEQUENCE [LARGE SCALE GENOMIC DNA]</scope>
    <source>
        <strain evidence="1">UoL-UT</strain>
    </source>
</reference>
<proteinExistence type="predicted"/>
<dbReference type="InterPro" id="IPR037120">
    <property type="entry name" value="Haem_peroxidase_sf_animal"/>
</dbReference>
<dbReference type="InterPro" id="IPR010255">
    <property type="entry name" value="Haem_peroxidase_sf"/>
</dbReference>
<dbReference type="Pfam" id="PF03098">
    <property type="entry name" value="An_peroxidase"/>
    <property type="match status" value="1"/>
</dbReference>
<gene>
    <name evidence="1" type="ORF">B4U80_14323</name>
</gene>
<dbReference type="Proteomes" id="UP000288716">
    <property type="component" value="Unassembled WGS sequence"/>
</dbReference>
<comment type="caution">
    <text evidence="1">The sequence shown here is derived from an EMBL/GenBank/DDBJ whole genome shotgun (WGS) entry which is preliminary data.</text>
</comment>
<protein>
    <submittedName>
        <fullName evidence="1">Uncharacterized protein</fullName>
    </submittedName>
</protein>
<organism evidence="1 2">
    <name type="scientific">Leptotrombidium deliense</name>
    <dbReference type="NCBI Taxonomy" id="299467"/>
    <lineage>
        <taxon>Eukaryota</taxon>
        <taxon>Metazoa</taxon>
        <taxon>Ecdysozoa</taxon>
        <taxon>Arthropoda</taxon>
        <taxon>Chelicerata</taxon>
        <taxon>Arachnida</taxon>
        <taxon>Acari</taxon>
        <taxon>Acariformes</taxon>
        <taxon>Trombidiformes</taxon>
        <taxon>Prostigmata</taxon>
        <taxon>Anystina</taxon>
        <taxon>Parasitengona</taxon>
        <taxon>Trombiculoidea</taxon>
        <taxon>Trombiculidae</taxon>
        <taxon>Leptotrombidium</taxon>
    </lineage>
</organism>
<dbReference type="EMBL" id="NCKV01019897">
    <property type="protein sequence ID" value="RWS20113.1"/>
    <property type="molecule type" value="Genomic_DNA"/>
</dbReference>
<name>A0A443RXM7_9ACAR</name>
<dbReference type="GO" id="GO:0006979">
    <property type="term" value="P:response to oxidative stress"/>
    <property type="evidence" value="ECO:0007669"/>
    <property type="project" value="InterPro"/>
</dbReference>
<accession>A0A443RXM7</accession>
<dbReference type="InterPro" id="IPR019791">
    <property type="entry name" value="Haem_peroxidase_animal"/>
</dbReference>
<evidence type="ECO:0000313" key="1">
    <source>
        <dbReference type="EMBL" id="RWS20113.1"/>
    </source>
</evidence>
<dbReference type="Gene3D" id="1.10.640.10">
    <property type="entry name" value="Haem peroxidase domain superfamily, animal type"/>
    <property type="match status" value="1"/>
</dbReference>
<dbReference type="SUPFAM" id="SSF48113">
    <property type="entry name" value="Heme-dependent peroxidases"/>
    <property type="match status" value="1"/>
</dbReference>
<dbReference type="GO" id="GO:0004601">
    <property type="term" value="F:peroxidase activity"/>
    <property type="evidence" value="ECO:0007669"/>
    <property type="project" value="InterPro"/>
</dbReference>